<keyword evidence="1" id="KW-0620">Polyamine biosynthesis</keyword>
<dbReference type="EMBL" id="QFNF01000052">
    <property type="protein sequence ID" value="PZO73537.1"/>
    <property type="molecule type" value="Genomic_DNA"/>
</dbReference>
<evidence type="ECO:0000256" key="1">
    <source>
        <dbReference type="ARBA" id="ARBA00023115"/>
    </source>
</evidence>
<evidence type="ECO:0000313" key="3">
    <source>
        <dbReference type="Proteomes" id="UP000248614"/>
    </source>
</evidence>
<protein>
    <submittedName>
        <fullName evidence="2">Spermidine synthase</fullName>
    </submittedName>
</protein>
<dbReference type="InterPro" id="IPR029063">
    <property type="entry name" value="SAM-dependent_MTases_sf"/>
</dbReference>
<dbReference type="PANTHER" id="PTHR43317:SF3">
    <property type="entry name" value="BLR2883 PROTEIN"/>
    <property type="match status" value="1"/>
</dbReference>
<name>A0A2W4YWR2_9SPHN</name>
<organism evidence="2 3">
    <name type="scientific">Sphingomonas hengshuiensis</name>
    <dbReference type="NCBI Taxonomy" id="1609977"/>
    <lineage>
        <taxon>Bacteria</taxon>
        <taxon>Pseudomonadati</taxon>
        <taxon>Pseudomonadota</taxon>
        <taxon>Alphaproteobacteria</taxon>
        <taxon>Sphingomonadales</taxon>
        <taxon>Sphingomonadaceae</taxon>
        <taxon>Sphingomonas</taxon>
    </lineage>
</organism>
<evidence type="ECO:0000313" key="2">
    <source>
        <dbReference type="EMBL" id="PZO73537.1"/>
    </source>
</evidence>
<gene>
    <name evidence="2" type="ORF">DI632_14600</name>
</gene>
<accession>A0A2W4YWR2</accession>
<dbReference type="Gene3D" id="3.40.50.150">
    <property type="entry name" value="Vaccinia Virus protein VP39"/>
    <property type="match status" value="1"/>
</dbReference>
<dbReference type="SUPFAM" id="SSF53335">
    <property type="entry name" value="S-adenosyl-L-methionine-dependent methyltransferases"/>
    <property type="match status" value="1"/>
</dbReference>
<sequence>MIPRVLIDTAQVPGDDVELRLVQRGDDFMIVLDRNELMSSRMSASEEALADLGCAHLAGRKGARVLIGGLGMGFTLRRALKILPADAEVVVAELVPKIVEWARGPLAHIFDGCLDDARVQIAVGDVAWAIEDGGWDAILLDVDNGPDGLTHAGNDKLYSARGLQVTQRALRPGGVLAIWSAYADAAFTRRLRDSGYAVDEQVVRARGTKGARHVIWLAGRR</sequence>
<dbReference type="AlphaFoldDB" id="A0A2W4YWR2"/>
<comment type="caution">
    <text evidence="2">The sequence shown here is derived from an EMBL/GenBank/DDBJ whole genome shotgun (WGS) entry which is preliminary data.</text>
</comment>
<dbReference type="GO" id="GO:0006596">
    <property type="term" value="P:polyamine biosynthetic process"/>
    <property type="evidence" value="ECO:0007669"/>
    <property type="project" value="UniProtKB-KW"/>
</dbReference>
<dbReference type="PANTHER" id="PTHR43317">
    <property type="entry name" value="THERMOSPERMINE SYNTHASE ACAULIS5"/>
    <property type="match status" value="1"/>
</dbReference>
<dbReference type="Proteomes" id="UP000248614">
    <property type="component" value="Unassembled WGS sequence"/>
</dbReference>
<reference evidence="2 3" key="1">
    <citation type="submission" date="2017-08" db="EMBL/GenBank/DDBJ databases">
        <title>Infants hospitalized years apart are colonized by the same room-sourced microbial strains.</title>
        <authorList>
            <person name="Brooks B."/>
            <person name="Olm M.R."/>
            <person name="Firek B.A."/>
            <person name="Baker R."/>
            <person name="Thomas B.C."/>
            <person name="Morowitz M.J."/>
            <person name="Banfield J.F."/>
        </authorList>
    </citation>
    <scope>NUCLEOTIDE SEQUENCE [LARGE SCALE GENOMIC DNA]</scope>
    <source>
        <strain evidence="2">S2_018_000_R3_110</strain>
    </source>
</reference>
<proteinExistence type="predicted"/>